<dbReference type="Gene3D" id="1.20.120.1370">
    <property type="entry name" value="Regulator of RNA polymerase sigma(70) subunit, domain 4"/>
    <property type="match status" value="1"/>
</dbReference>
<dbReference type="Pfam" id="PF04353">
    <property type="entry name" value="Rsd_AlgQ"/>
    <property type="match status" value="1"/>
</dbReference>
<gene>
    <name evidence="4" type="primary">rsd</name>
    <name evidence="4" type="ORF">H9C73_12860</name>
</gene>
<evidence type="ECO:0000313" key="4">
    <source>
        <dbReference type="EMBL" id="MBP0049622.1"/>
    </source>
</evidence>
<dbReference type="EMBL" id="JACVEW010000021">
    <property type="protein sequence ID" value="MBP0049622.1"/>
    <property type="molecule type" value="Genomic_DNA"/>
</dbReference>
<proteinExistence type="inferred from homology"/>
<dbReference type="PIRSF" id="PIRSF016548">
    <property type="entry name" value="Rsd_AlgQ"/>
    <property type="match status" value="1"/>
</dbReference>
<dbReference type="RefSeq" id="WP_209288307.1">
    <property type="nucleotide sequence ID" value="NZ_JACVEW010000021.1"/>
</dbReference>
<dbReference type="NCBIfam" id="NF008723">
    <property type="entry name" value="PRK11718.1"/>
    <property type="match status" value="1"/>
</dbReference>
<reference evidence="4 5" key="1">
    <citation type="submission" date="2020-09" db="EMBL/GenBank/DDBJ databases">
        <authorList>
            <person name="Tanuku N.R.S."/>
        </authorList>
    </citation>
    <scope>NUCLEOTIDE SEQUENCE [LARGE SCALE GENOMIC DNA]</scope>
    <source>
        <strain evidence="4 5">AK62</strain>
    </source>
</reference>
<name>A0ABS3ZD64_9GAMM</name>
<dbReference type="InterPro" id="IPR038309">
    <property type="entry name" value="Rsd/AlgQ_sf"/>
</dbReference>
<comment type="caution">
    <text evidence="4">The sequence shown here is derived from an EMBL/GenBank/DDBJ whole genome shotgun (WGS) entry which is preliminary data.</text>
</comment>
<comment type="similarity">
    <text evidence="3">Belongs to the Rsd/AlgQ family.</text>
</comment>
<accession>A0ABS3ZD64</accession>
<evidence type="ECO:0000313" key="5">
    <source>
        <dbReference type="Proteomes" id="UP000810171"/>
    </source>
</evidence>
<protein>
    <submittedName>
        <fullName evidence="4">Sigma D regulator</fullName>
    </submittedName>
</protein>
<keyword evidence="5" id="KW-1185">Reference proteome</keyword>
<evidence type="ECO:0000256" key="3">
    <source>
        <dbReference type="RuleBase" id="RU004409"/>
    </source>
</evidence>
<organism evidence="4 5">
    <name type="scientific">Marinobacterium alkalitolerans</name>
    <dbReference type="NCBI Taxonomy" id="1542925"/>
    <lineage>
        <taxon>Bacteria</taxon>
        <taxon>Pseudomonadati</taxon>
        <taxon>Pseudomonadota</taxon>
        <taxon>Gammaproteobacteria</taxon>
        <taxon>Oceanospirillales</taxon>
        <taxon>Oceanospirillaceae</taxon>
        <taxon>Marinobacterium</taxon>
    </lineage>
</organism>
<keyword evidence="1 3" id="KW-0805">Transcription regulation</keyword>
<evidence type="ECO:0000256" key="1">
    <source>
        <dbReference type="ARBA" id="ARBA00023015"/>
    </source>
</evidence>
<sequence>MLEKCRNAKERWGGVSTIIDHWLEERQQLISVFVAIPGQEAGAALNSSLTEFCDLLMDYLSSGHFEVYEQLLREGSEFDDGSLEQAQEIFPRIQPSTDKALDFNDNYGQLQAPTLRQLYQLSLDLSELGEVLEERFALEDQLIETLHNAHKDLVEAS</sequence>
<dbReference type="InterPro" id="IPR007448">
    <property type="entry name" value="Sigma70_reg_Rsd_AlgQ"/>
</dbReference>
<keyword evidence="2 3" id="KW-0804">Transcription</keyword>
<evidence type="ECO:0000256" key="2">
    <source>
        <dbReference type="ARBA" id="ARBA00023163"/>
    </source>
</evidence>
<dbReference type="Proteomes" id="UP000810171">
    <property type="component" value="Unassembled WGS sequence"/>
</dbReference>